<name>A0AAF0IEY6_9CAUD</name>
<proteinExistence type="predicted"/>
<protein>
    <submittedName>
        <fullName evidence="1">Uncharacterized protein</fullName>
    </submittedName>
</protein>
<evidence type="ECO:0000313" key="2">
    <source>
        <dbReference type="Proteomes" id="UP001269161"/>
    </source>
</evidence>
<accession>A0AAF0IEY6</accession>
<sequence>MECRNKTKEERFQLIVEMSYTLLRFLTEKNLLSEFLDECYVPSRYLDINSLTILSAFPWRDPNMYKWNSAQLEFEIYNVSTELRIKEILGRR</sequence>
<evidence type="ECO:0000313" key="1">
    <source>
        <dbReference type="EMBL" id="WEU69916.1"/>
    </source>
</evidence>
<dbReference type="EMBL" id="OQ198719">
    <property type="protein sequence ID" value="WEU69916.1"/>
    <property type="molecule type" value="Genomic_DNA"/>
</dbReference>
<dbReference type="RefSeq" id="YP_011108678.1">
    <property type="nucleotide sequence ID" value="NC_091965.1"/>
</dbReference>
<reference evidence="1" key="1">
    <citation type="submission" date="2023-01" db="EMBL/GenBank/DDBJ databases">
        <title>New crAssphage isolates infecting Bacteroides cellulosilyticus.</title>
        <authorList>
            <person name="Papudeshi B."/>
            <person name="Vega A.A."/>
            <person name="Souza C."/>
            <person name="Giles S.K."/>
            <person name="Mallawaarachchi V."/>
            <person name="Roach M.J."/>
            <person name="An M."/>
            <person name="Jacobson N."/>
            <person name="McNair K."/>
            <person name="Mora M.F."/>
            <person name="Pastrana K."/>
            <person name="Leigh C."/>
            <person name="Cram C."/>
            <person name="Plewa W.S."/>
            <person name="Grigson S.R."/>
            <person name="Bouras G.S."/>
            <person name="Decewicz P."/>
            <person name="Luque A."/>
            <person name="Droit L."/>
            <person name="Handley S."/>
            <person name="Segall A.M."/>
            <person name="Dinsdale E.A."/>
            <person name="Edwards R.A."/>
        </authorList>
    </citation>
    <scope>NUCLEOTIDE SEQUENCE</scope>
    <source>
        <strain evidence="1">Bc11</strain>
    </source>
</reference>
<keyword evidence="2" id="KW-1185">Reference proteome</keyword>
<dbReference type="Proteomes" id="UP001269161">
    <property type="component" value="Segment"/>
</dbReference>
<organism evidence="1 2">
    <name type="scientific">Caudoviricetes sp. 'Rudgehvirus jaberico'</name>
    <dbReference type="NCBI Taxonomy" id="3028515"/>
    <lineage>
        <taxon>Viruses</taxon>
        <taxon>Duplodnaviria</taxon>
        <taxon>Heunggongvirae</taxon>
        <taxon>Uroviricota</taxon>
        <taxon>Caudoviricetes</taxon>
        <taxon>Crassvirales</taxon>
        <taxon>Intestiviridae</taxon>
        <taxon>Crudevirinae</taxon>
    </lineage>
</organism>